<evidence type="ECO:0000259" key="6">
    <source>
        <dbReference type="Pfam" id="PF01957"/>
    </source>
</evidence>
<feature type="transmembrane region" description="Helical" evidence="5">
    <location>
        <begin position="6"/>
        <end position="22"/>
    </location>
</feature>
<evidence type="ECO:0000256" key="3">
    <source>
        <dbReference type="ARBA" id="ARBA00022989"/>
    </source>
</evidence>
<dbReference type="Proteomes" id="UP000671879">
    <property type="component" value="Chromosome"/>
</dbReference>
<feature type="transmembrane region" description="Helical" evidence="5">
    <location>
        <begin position="58"/>
        <end position="78"/>
    </location>
</feature>
<gene>
    <name evidence="7" type="ORF">KAR29_10640</name>
</gene>
<keyword evidence="4 5" id="KW-0472">Membrane</keyword>
<dbReference type="PANTHER" id="PTHR33507">
    <property type="entry name" value="INNER MEMBRANE PROTEIN YBBJ"/>
    <property type="match status" value="1"/>
</dbReference>
<evidence type="ECO:0000313" key="7">
    <source>
        <dbReference type="EMBL" id="QTX31788.1"/>
    </source>
</evidence>
<feature type="domain" description="NfeD-like C-terminal" evidence="6">
    <location>
        <begin position="89"/>
        <end position="148"/>
    </location>
</feature>
<evidence type="ECO:0000256" key="4">
    <source>
        <dbReference type="ARBA" id="ARBA00023136"/>
    </source>
</evidence>
<dbReference type="InterPro" id="IPR012340">
    <property type="entry name" value="NA-bd_OB-fold"/>
</dbReference>
<evidence type="ECO:0000256" key="2">
    <source>
        <dbReference type="ARBA" id="ARBA00022692"/>
    </source>
</evidence>
<dbReference type="RefSeq" id="WP_274372972.1">
    <property type="nucleotide sequence ID" value="NZ_CP072943.1"/>
</dbReference>
<dbReference type="Gene3D" id="2.40.50.140">
    <property type="entry name" value="Nucleic acid-binding proteins"/>
    <property type="match status" value="1"/>
</dbReference>
<proteinExistence type="predicted"/>
<evidence type="ECO:0000256" key="5">
    <source>
        <dbReference type="SAM" id="Phobius"/>
    </source>
</evidence>
<feature type="transmembrane region" description="Helical" evidence="5">
    <location>
        <begin position="29"/>
        <end position="52"/>
    </location>
</feature>
<dbReference type="InterPro" id="IPR052165">
    <property type="entry name" value="Membrane_assoc_protease"/>
</dbReference>
<keyword evidence="2 5" id="KW-0812">Transmembrane</keyword>
<keyword evidence="3 5" id="KW-1133">Transmembrane helix</keyword>
<dbReference type="GO" id="GO:0005886">
    <property type="term" value="C:plasma membrane"/>
    <property type="evidence" value="ECO:0007669"/>
    <property type="project" value="TreeGrafter"/>
</dbReference>
<reference evidence="8" key="1">
    <citation type="submission" date="2021-04" db="EMBL/GenBank/DDBJ databases">
        <title>A novel Synergistetes isolate from a pyrite-forming mixed culture.</title>
        <authorList>
            <person name="Bunk B."/>
            <person name="Sproer C."/>
            <person name="Spring S."/>
            <person name="Pester M."/>
        </authorList>
    </citation>
    <scope>NUCLEOTIDE SEQUENCE [LARGE SCALE GENOMIC DNA]</scope>
    <source>
        <strain evidence="8">J.5.4.2-T.3.5.2</strain>
    </source>
</reference>
<dbReference type="SUPFAM" id="SSF141322">
    <property type="entry name" value="NfeD domain-like"/>
    <property type="match status" value="1"/>
</dbReference>
<accession>A0A9Q7AAW8</accession>
<dbReference type="KEGG" id="aram:KAR29_10640"/>
<organism evidence="7 8">
    <name type="scientific">Aminithiophilus ramosus</name>
    <dbReference type="NCBI Taxonomy" id="3029084"/>
    <lineage>
        <taxon>Bacteria</taxon>
        <taxon>Thermotogati</taxon>
        <taxon>Synergistota</taxon>
        <taxon>Synergistia</taxon>
        <taxon>Synergistales</taxon>
        <taxon>Aminithiophilaceae</taxon>
        <taxon>Aminithiophilus</taxon>
    </lineage>
</organism>
<keyword evidence="8" id="KW-1185">Reference proteome</keyword>
<dbReference type="Pfam" id="PF01957">
    <property type="entry name" value="NfeD"/>
    <property type="match status" value="1"/>
</dbReference>
<evidence type="ECO:0000256" key="1">
    <source>
        <dbReference type="ARBA" id="ARBA00004141"/>
    </source>
</evidence>
<dbReference type="InterPro" id="IPR002810">
    <property type="entry name" value="NfeD-like_C"/>
</dbReference>
<comment type="subcellular location">
    <subcellularLocation>
        <location evidence="1">Membrane</location>
        <topology evidence="1">Multi-pass membrane protein</topology>
    </subcellularLocation>
</comment>
<sequence length="156" mass="16427">MSLFPLAPWQVWTLAALLLFIGEILTPGFVLACFALACLVPAAVTLFTPLGFQAQMGLFALSSLAVYVLLRPAVVRYLSSRESRIPSNAEALIGAAGRVVKEVPADGSGGYVKVAGKEWWAFHPQGKALSVGTAVVVTAVGGARIEVRSKAEAEEN</sequence>
<dbReference type="EMBL" id="CP072943">
    <property type="protein sequence ID" value="QTX31788.1"/>
    <property type="molecule type" value="Genomic_DNA"/>
</dbReference>
<dbReference type="PANTHER" id="PTHR33507:SF3">
    <property type="entry name" value="INNER MEMBRANE PROTEIN YBBJ"/>
    <property type="match status" value="1"/>
</dbReference>
<name>A0A9Q7AAW8_9BACT</name>
<dbReference type="AlphaFoldDB" id="A0A9Q7AAW8"/>
<protein>
    <submittedName>
        <fullName evidence="7">NfeD family protein</fullName>
    </submittedName>
</protein>
<evidence type="ECO:0000313" key="8">
    <source>
        <dbReference type="Proteomes" id="UP000671879"/>
    </source>
</evidence>